<organism evidence="4 5">
    <name type="scientific">Rhodocista pekingensis</name>
    <dbReference type="NCBI Taxonomy" id="201185"/>
    <lineage>
        <taxon>Bacteria</taxon>
        <taxon>Pseudomonadati</taxon>
        <taxon>Pseudomonadota</taxon>
        <taxon>Alphaproteobacteria</taxon>
        <taxon>Rhodospirillales</taxon>
        <taxon>Azospirillaceae</taxon>
        <taxon>Rhodocista</taxon>
    </lineage>
</organism>
<dbReference type="Gene3D" id="3.90.25.10">
    <property type="entry name" value="UDP-galactose 4-epimerase, domain 1"/>
    <property type="match status" value="1"/>
</dbReference>
<dbReference type="EC" id="4.2.1.45" evidence="4"/>
<evidence type="ECO:0000256" key="1">
    <source>
        <dbReference type="ARBA" id="ARBA00005125"/>
    </source>
</evidence>
<dbReference type="RefSeq" id="WP_377360528.1">
    <property type="nucleotide sequence ID" value="NZ_JBHTCM010000025.1"/>
</dbReference>
<reference evidence="5" key="1">
    <citation type="journal article" date="2019" name="Int. J. Syst. Evol. Microbiol.">
        <title>The Global Catalogue of Microorganisms (GCM) 10K type strain sequencing project: providing services to taxonomists for standard genome sequencing and annotation.</title>
        <authorList>
            <consortium name="The Broad Institute Genomics Platform"/>
            <consortium name="The Broad Institute Genome Sequencing Center for Infectious Disease"/>
            <person name="Wu L."/>
            <person name="Ma J."/>
        </authorList>
    </citation>
    <scope>NUCLEOTIDE SEQUENCE [LARGE SCALE GENOMIC DNA]</scope>
    <source>
        <strain evidence="5">CGMCC 1.16275</strain>
    </source>
</reference>
<accession>A0ABW2KZX3</accession>
<dbReference type="InterPro" id="IPR036291">
    <property type="entry name" value="NAD(P)-bd_dom_sf"/>
</dbReference>
<comment type="similarity">
    <text evidence="2">Belongs to the NAD(P)-dependent epimerase/dehydratase family.</text>
</comment>
<evidence type="ECO:0000313" key="5">
    <source>
        <dbReference type="Proteomes" id="UP001596456"/>
    </source>
</evidence>
<dbReference type="Gene3D" id="3.40.50.720">
    <property type="entry name" value="NAD(P)-binding Rossmann-like Domain"/>
    <property type="match status" value="1"/>
</dbReference>
<dbReference type="InterPro" id="IPR013445">
    <property type="entry name" value="CDP_4_6_deHydtase"/>
</dbReference>
<dbReference type="SUPFAM" id="SSF51735">
    <property type="entry name" value="NAD(P)-binding Rossmann-fold domains"/>
    <property type="match status" value="1"/>
</dbReference>
<name>A0ABW2KZX3_9PROT</name>
<evidence type="ECO:0000313" key="4">
    <source>
        <dbReference type="EMBL" id="MFC7334989.1"/>
    </source>
</evidence>
<gene>
    <name evidence="4" type="primary">rfbG</name>
    <name evidence="4" type="ORF">ACFQPS_17620</name>
</gene>
<feature type="domain" description="NAD-dependent epimerase/dehydratase" evidence="3">
    <location>
        <begin position="15"/>
        <end position="260"/>
    </location>
</feature>
<dbReference type="InterPro" id="IPR001509">
    <property type="entry name" value="Epimerase_deHydtase"/>
</dbReference>
<evidence type="ECO:0000256" key="2">
    <source>
        <dbReference type="ARBA" id="ARBA00007637"/>
    </source>
</evidence>
<dbReference type="PANTHER" id="PTHR43000">
    <property type="entry name" value="DTDP-D-GLUCOSE 4,6-DEHYDRATASE-RELATED"/>
    <property type="match status" value="1"/>
</dbReference>
<keyword evidence="5" id="KW-1185">Reference proteome</keyword>
<comment type="pathway">
    <text evidence="1">Bacterial outer membrane biogenesis; LPS O-antigen biosynthesis.</text>
</comment>
<dbReference type="Proteomes" id="UP001596456">
    <property type="component" value="Unassembled WGS sequence"/>
</dbReference>
<keyword evidence="4" id="KW-0456">Lyase</keyword>
<sequence length="355" mass="38341">MSPLPSPAFWRGKRVLLTGHTGFKGSWAAAWLRTMGAEVSGLALPPETAPSLHALLNGPVPEPCVDVRDPEAVARAVAAARPRIVLHMAAQALVRRSYRDPVGTFATNLGGTVALLEALRRVPDLEAVLVVTSDKVYDNPGGGRPLREDDRLGGADPYSASKAACELAVASFRSSYFAPAGVPLATARAGNVIGGGDWSEDRIVPDLWRARRTGRPVEIRYPEATRPWQHVLEPVGAYLVYLEALAADRHGRLPTALNIGPSPDEELSVLDLARRFADRAGAPLSWCRPEGPQPPEKPTLTIDAGLIRETLGWRPALSMAEAVDWTAAWYAAFDRGDDMRALTLAQIADYCRRPV</sequence>
<dbReference type="EMBL" id="JBHTCM010000025">
    <property type="protein sequence ID" value="MFC7334989.1"/>
    <property type="molecule type" value="Genomic_DNA"/>
</dbReference>
<proteinExistence type="inferred from homology"/>
<comment type="caution">
    <text evidence="4">The sequence shown here is derived from an EMBL/GenBank/DDBJ whole genome shotgun (WGS) entry which is preliminary data.</text>
</comment>
<protein>
    <submittedName>
        <fullName evidence="4">CDP-glucose 4,6-dehydratase</fullName>
        <ecNumber evidence="4">4.2.1.45</ecNumber>
    </submittedName>
</protein>
<dbReference type="Pfam" id="PF01370">
    <property type="entry name" value="Epimerase"/>
    <property type="match status" value="1"/>
</dbReference>
<dbReference type="NCBIfam" id="TIGR02622">
    <property type="entry name" value="CDP_4_6_dhtase"/>
    <property type="match status" value="1"/>
</dbReference>
<dbReference type="GO" id="GO:0047733">
    <property type="term" value="F:CDP-glucose 4,6-dehydratase activity"/>
    <property type="evidence" value="ECO:0007669"/>
    <property type="project" value="UniProtKB-EC"/>
</dbReference>
<evidence type="ECO:0000259" key="3">
    <source>
        <dbReference type="Pfam" id="PF01370"/>
    </source>
</evidence>